<dbReference type="Gene3D" id="3.30.70.2610">
    <property type="match status" value="1"/>
</dbReference>
<comment type="similarity">
    <text evidence="3 9">Belongs to the TFB2 family.</text>
</comment>
<evidence type="ECO:0000256" key="2">
    <source>
        <dbReference type="ARBA" id="ARBA00004123"/>
    </source>
</evidence>
<evidence type="ECO:0000256" key="4">
    <source>
        <dbReference type="ARBA" id="ARBA00022763"/>
    </source>
</evidence>
<dbReference type="Proteomes" id="UP000291404">
    <property type="component" value="Unassembled WGS sequence"/>
</dbReference>
<dbReference type="InterPro" id="IPR004598">
    <property type="entry name" value="TFIIH_p52/Tfb2"/>
</dbReference>
<keyword evidence="4 9" id="KW-0227">DNA damage</keyword>
<dbReference type="InterPro" id="IPR040662">
    <property type="entry name" value="Tfb2_C"/>
</dbReference>
<dbReference type="GO" id="GO:0000439">
    <property type="term" value="C:transcription factor TFIIH core complex"/>
    <property type="evidence" value="ECO:0007669"/>
    <property type="project" value="InterPro"/>
</dbReference>
<dbReference type="STRING" id="148818.A0A4Q9KWU1"/>
<evidence type="ECO:0000313" key="12">
    <source>
        <dbReference type="Proteomes" id="UP000291404"/>
    </source>
</evidence>
<evidence type="ECO:0000256" key="1">
    <source>
        <dbReference type="ARBA" id="ARBA00002817"/>
    </source>
</evidence>
<organism evidence="11 12">
    <name type="scientific">Hamiltosporidium magnivora</name>
    <dbReference type="NCBI Taxonomy" id="148818"/>
    <lineage>
        <taxon>Eukaryota</taxon>
        <taxon>Fungi</taxon>
        <taxon>Fungi incertae sedis</taxon>
        <taxon>Microsporidia</taxon>
        <taxon>Dubosqiidae</taxon>
        <taxon>Hamiltosporidium</taxon>
    </lineage>
</organism>
<comment type="subcellular location">
    <subcellularLocation>
        <location evidence="2 9">Nucleus</location>
    </subcellularLocation>
</comment>
<dbReference type="VEuPathDB" id="MicrosporidiaDB:CWI39_0907p0010"/>
<evidence type="ECO:0000256" key="7">
    <source>
        <dbReference type="ARBA" id="ARBA00023204"/>
    </source>
</evidence>
<evidence type="ECO:0000256" key="6">
    <source>
        <dbReference type="ARBA" id="ARBA00023163"/>
    </source>
</evidence>
<keyword evidence="7 9" id="KW-0234">DNA repair</keyword>
<dbReference type="PANTHER" id="PTHR13152">
    <property type="entry name" value="TFIIH, POLYPEPTIDE 4"/>
    <property type="match status" value="1"/>
</dbReference>
<dbReference type="AlphaFoldDB" id="A0A4Q9KWU1"/>
<evidence type="ECO:0000313" key="11">
    <source>
        <dbReference type="EMBL" id="TBT99366.1"/>
    </source>
</evidence>
<evidence type="ECO:0000259" key="10">
    <source>
        <dbReference type="Pfam" id="PF18307"/>
    </source>
</evidence>
<dbReference type="GO" id="GO:0003690">
    <property type="term" value="F:double-stranded DNA binding"/>
    <property type="evidence" value="ECO:0007669"/>
    <property type="project" value="TreeGrafter"/>
</dbReference>
<dbReference type="GO" id="GO:0001671">
    <property type="term" value="F:ATPase activator activity"/>
    <property type="evidence" value="ECO:0007669"/>
    <property type="project" value="InterPro"/>
</dbReference>
<comment type="function">
    <text evidence="9">Component of the general transcription and DNA repair factor IIH (TFIIH) core complex which is involved in general and transcription-coupled nucleotide excision repair (NER) of damaged DNA.</text>
</comment>
<dbReference type="GO" id="GO:0005675">
    <property type="term" value="C:transcription factor TFIIH holo complex"/>
    <property type="evidence" value="ECO:0007669"/>
    <property type="project" value="TreeGrafter"/>
</dbReference>
<dbReference type="PANTHER" id="PTHR13152:SF0">
    <property type="entry name" value="GENERAL TRANSCRIPTION FACTOR IIH SUBUNIT 4"/>
    <property type="match status" value="1"/>
</dbReference>
<name>A0A4Q9KWU1_9MICR</name>
<evidence type="ECO:0000256" key="5">
    <source>
        <dbReference type="ARBA" id="ARBA00023015"/>
    </source>
</evidence>
<keyword evidence="8 9" id="KW-0539">Nucleus</keyword>
<protein>
    <recommendedName>
        <fullName evidence="9">RNA polymerase II transcription factor B subunit 2</fullName>
    </recommendedName>
</protein>
<dbReference type="Pfam" id="PF03849">
    <property type="entry name" value="Tfb2"/>
    <property type="match status" value="1"/>
</dbReference>
<evidence type="ECO:0000256" key="9">
    <source>
        <dbReference type="RuleBase" id="RU364024"/>
    </source>
</evidence>
<dbReference type="GO" id="GO:0006289">
    <property type="term" value="P:nucleotide-excision repair"/>
    <property type="evidence" value="ECO:0007669"/>
    <property type="project" value="InterPro"/>
</dbReference>
<accession>A0A4Q9KWU1</accession>
<dbReference type="VEuPathDB" id="MicrosporidiaDB:CWI36_2004p0010"/>
<keyword evidence="5 9" id="KW-0805">Transcription regulation</keyword>
<feature type="non-terminal residue" evidence="11">
    <location>
        <position position="506"/>
    </location>
</feature>
<evidence type="ECO:0000256" key="8">
    <source>
        <dbReference type="ARBA" id="ARBA00023242"/>
    </source>
</evidence>
<gene>
    <name evidence="11" type="ORF">CWI36_2004p0010</name>
</gene>
<dbReference type="EMBL" id="PITI01002004">
    <property type="protein sequence ID" value="TBT99366.1"/>
    <property type="molecule type" value="Genomic_DNA"/>
</dbReference>
<feature type="domain" description="Transcription factor Tfb2 C-terminal" evidence="10">
    <location>
        <begin position="373"/>
        <end position="430"/>
    </location>
</feature>
<dbReference type="Pfam" id="PF18307">
    <property type="entry name" value="Tfb2_C"/>
    <property type="match status" value="1"/>
</dbReference>
<keyword evidence="6 9" id="KW-0804">Transcription</keyword>
<comment type="caution">
    <text evidence="11">The sequence shown here is derived from an EMBL/GenBank/DDBJ whole genome shotgun (WGS) entry which is preliminary data.</text>
</comment>
<keyword evidence="12" id="KW-1185">Reference proteome</keyword>
<proteinExistence type="inferred from homology"/>
<comment type="function">
    <text evidence="1">Component of the general transcription and DNA repair factor IIH (TFIIH) core complex, which is involved in general and transcription-coupled nucleotide excision repair (NER) of damaged DNA and, when complexed to TFIIK, in RNA transcription by RNA polymerase II. In NER, TFIIH acts by opening DNA around the lesion to allow the excision of the damaged oligonucleotide and its replacement by a new DNA fragment. In transcription, TFIIH has an essential role in transcription initiation. When the pre-initiation complex (PIC) has been established, TFIIH is required for promoter opening and promoter escape. Phosphorylation of the C-terminal tail (CTD) of the largest subunit of RNA polymerase II by the kinase module TFIIK controls the initiation of transcription.</text>
</comment>
<dbReference type="VEuPathDB" id="MicrosporidiaDB:CWI39_0907p0020"/>
<reference evidence="11 12" key="1">
    <citation type="submission" date="2017-12" db="EMBL/GenBank/DDBJ databases">
        <authorList>
            <person name="Pombert J.-F."/>
            <person name="Haag K.L."/>
            <person name="Ebert D."/>
        </authorList>
    </citation>
    <scope>NUCLEOTIDE SEQUENCE [LARGE SCALE GENOMIC DNA]</scope>
    <source>
        <strain evidence="11">BE-OM-2</strain>
    </source>
</reference>
<evidence type="ECO:0000256" key="3">
    <source>
        <dbReference type="ARBA" id="ARBA00007132"/>
    </source>
</evidence>
<sequence length="506" mass="58520">MKSGFQYNDPIAFVSQMSNKSLENLLTNPIFSVSLLKIFDDYTVQFIFDLLTQTANIFKLPNTKEVSTTLKSLKTVNLIEKKGKNIFLNDIFRKSLLIGFSTIELNNIFTETTIDENKFTPDTINEIETNSTNKYNNLLRSIVEQPKVFHNEINISNKYNNILRSSSDQPKFFQNEIIKNLIVFIGLVDKNNNITNKGFEFSLKTTKEQLWILILYGIKYISKSQEEEVNFIFSIFELSMKNASKFYKLEKKSNLSSFLKILYGLGLCEIYDNNIIYLCKSIDILFKSYKDTKNTFLIIETNFKLYAYTNDRYQISLISLFSNIEIILPGLVVGIITEESLSVAFDKGITAQQITHFLQSNAKNNYFSETVKEQIFIWETKKERITSVDSYLYSGFLNLSDFQKVLNFCKQRNYLIEMDENKRLIVVCNNLELEINKEKSPTNDLCCGESATLLRGVSVYKYLGIIEDSRGIPTRSSFEEVQSKLISRVERLCHTRLNAKNLFSAI</sequence>